<evidence type="ECO:0000256" key="7">
    <source>
        <dbReference type="SAM" id="Phobius"/>
    </source>
</evidence>
<name>A0ABR0FTS4_9PEZI</name>
<dbReference type="GeneID" id="87890735"/>
<evidence type="ECO:0000313" key="10">
    <source>
        <dbReference type="Proteomes" id="UP001322138"/>
    </source>
</evidence>
<evidence type="ECO:0000256" key="5">
    <source>
        <dbReference type="ARBA" id="ARBA00038359"/>
    </source>
</evidence>
<dbReference type="Proteomes" id="UP001322138">
    <property type="component" value="Unassembled WGS sequence"/>
</dbReference>
<feature type="transmembrane region" description="Helical" evidence="7">
    <location>
        <begin position="87"/>
        <end position="106"/>
    </location>
</feature>
<reference evidence="9 10" key="1">
    <citation type="journal article" date="2023" name="bioRxiv">
        <title>High-quality genome assemblies of four members of thePodospora anserinaspecies complex.</title>
        <authorList>
            <person name="Ament-Velasquez S.L."/>
            <person name="Vogan A.A."/>
            <person name="Wallerman O."/>
            <person name="Hartmann F."/>
            <person name="Gautier V."/>
            <person name="Silar P."/>
            <person name="Giraud T."/>
            <person name="Johannesson H."/>
        </authorList>
    </citation>
    <scope>NUCLEOTIDE SEQUENCE [LARGE SCALE GENOMIC DNA]</scope>
    <source>
        <strain evidence="9 10">CBS 112042</strain>
    </source>
</reference>
<evidence type="ECO:0000256" key="1">
    <source>
        <dbReference type="ARBA" id="ARBA00004141"/>
    </source>
</evidence>
<dbReference type="EMBL" id="JAFFGZ010000001">
    <property type="protein sequence ID" value="KAK4647348.1"/>
    <property type="molecule type" value="Genomic_DNA"/>
</dbReference>
<comment type="similarity">
    <text evidence="5">Belongs to the SAT4 family.</text>
</comment>
<feature type="transmembrane region" description="Helical" evidence="7">
    <location>
        <begin position="247"/>
        <end position="268"/>
    </location>
</feature>
<evidence type="ECO:0000256" key="2">
    <source>
        <dbReference type="ARBA" id="ARBA00022692"/>
    </source>
</evidence>
<keyword evidence="3 7" id="KW-1133">Transmembrane helix</keyword>
<feature type="region of interest" description="Disordered" evidence="6">
    <location>
        <begin position="1"/>
        <end position="37"/>
    </location>
</feature>
<evidence type="ECO:0000256" key="4">
    <source>
        <dbReference type="ARBA" id="ARBA00023136"/>
    </source>
</evidence>
<dbReference type="InterPro" id="IPR052337">
    <property type="entry name" value="SAT4-like"/>
</dbReference>
<keyword evidence="2 7" id="KW-0812">Transmembrane</keyword>
<protein>
    <recommendedName>
        <fullName evidence="8">Rhodopsin domain-containing protein</fullName>
    </recommendedName>
</protein>
<organism evidence="9 10">
    <name type="scientific">Podospora bellae-mahoneyi</name>
    <dbReference type="NCBI Taxonomy" id="2093777"/>
    <lineage>
        <taxon>Eukaryota</taxon>
        <taxon>Fungi</taxon>
        <taxon>Dikarya</taxon>
        <taxon>Ascomycota</taxon>
        <taxon>Pezizomycotina</taxon>
        <taxon>Sordariomycetes</taxon>
        <taxon>Sordariomycetidae</taxon>
        <taxon>Sordariales</taxon>
        <taxon>Podosporaceae</taxon>
        <taxon>Podospora</taxon>
    </lineage>
</organism>
<dbReference type="RefSeq" id="XP_062736324.1">
    <property type="nucleotide sequence ID" value="XM_062871688.1"/>
</dbReference>
<evidence type="ECO:0000256" key="6">
    <source>
        <dbReference type="SAM" id="MobiDB-lite"/>
    </source>
</evidence>
<evidence type="ECO:0000256" key="3">
    <source>
        <dbReference type="ARBA" id="ARBA00022989"/>
    </source>
</evidence>
<feature type="transmembrane region" description="Helical" evidence="7">
    <location>
        <begin position="51"/>
        <end position="75"/>
    </location>
</feature>
<dbReference type="PANTHER" id="PTHR33048:SF47">
    <property type="entry name" value="INTEGRAL MEMBRANE PROTEIN-RELATED"/>
    <property type="match status" value="1"/>
</dbReference>
<dbReference type="Pfam" id="PF20684">
    <property type="entry name" value="Fung_rhodopsin"/>
    <property type="match status" value="1"/>
</dbReference>
<comment type="subcellular location">
    <subcellularLocation>
        <location evidence="1">Membrane</location>
        <topology evidence="1">Multi-pass membrane protein</topology>
    </subcellularLocation>
</comment>
<feature type="region of interest" description="Disordered" evidence="6">
    <location>
        <begin position="347"/>
        <end position="405"/>
    </location>
</feature>
<gene>
    <name evidence="9" type="ORF">QC761_0000010</name>
</gene>
<proteinExistence type="inferred from homology"/>
<feature type="domain" description="Rhodopsin" evidence="8">
    <location>
        <begin position="72"/>
        <end position="311"/>
    </location>
</feature>
<feature type="transmembrane region" description="Helical" evidence="7">
    <location>
        <begin position="134"/>
        <end position="160"/>
    </location>
</feature>
<feature type="compositionally biased region" description="Pro residues" evidence="6">
    <location>
        <begin position="28"/>
        <end position="37"/>
    </location>
</feature>
<feature type="transmembrane region" description="Helical" evidence="7">
    <location>
        <begin position="219"/>
        <end position="240"/>
    </location>
</feature>
<comment type="caution">
    <text evidence="9">The sequence shown here is derived from an EMBL/GenBank/DDBJ whole genome shotgun (WGS) entry which is preliminary data.</text>
</comment>
<evidence type="ECO:0000259" key="8">
    <source>
        <dbReference type="Pfam" id="PF20684"/>
    </source>
</evidence>
<sequence>MIDTATTLPPNPSPDSPPPPSSSSSSSSPPPPPPPPGAPVVDFAGLAHDSLMVNIIASASICWFIAALFVALRFYTRGVLIKVIGGSDWSILVALIFAGATCGGVIEQATHGAGQHVWDLDPNDTPSAIAWGRAAWYCILFYLITLCFSKISILLLYIHLFTFKWARLAGQILLGIVIITHLFMALATFTACIPLNSYWDFTVEKKYCHAQSVWWSNTGMHMVTDFLIFLLPMPVVWSIRLPRRQKLALSGVFGFGFLVCFISILRLMQLIRVQTDLDFTYAAAELSYLTAVEVNGAIVCACVMTLKPFIAKFFPGLLSSRASGSSNGQSGAGDSNQYYNYAEGRINGRGPPTIGSRPSKGVRNDLGSLASPTDLQYGFQGLGSSGEESENFQEKGGSRRNSKHWLGVVDGGAMGVRGNHDRYVEIRDGTDSGWAVDVERGKNLSSSPVSLRSLVSRSRPGEDARMDYMLRTGRLSPGAAVPDDRIRVDTRLLSQRSSSDFGDKFFYSCSCSSGSRWKLNAVRCVIVAVGCLVFERPLEPVSYKLTGRIMTYMSATLELVREPSWG</sequence>
<dbReference type="PANTHER" id="PTHR33048">
    <property type="entry name" value="PTH11-LIKE INTEGRAL MEMBRANE PROTEIN (AFU_ORTHOLOGUE AFUA_5G11245)"/>
    <property type="match status" value="1"/>
</dbReference>
<feature type="transmembrane region" description="Helical" evidence="7">
    <location>
        <begin position="172"/>
        <end position="199"/>
    </location>
</feature>
<evidence type="ECO:0000313" key="9">
    <source>
        <dbReference type="EMBL" id="KAK4647348.1"/>
    </source>
</evidence>
<keyword evidence="4 7" id="KW-0472">Membrane</keyword>
<feature type="compositionally biased region" description="Pro residues" evidence="6">
    <location>
        <begin position="9"/>
        <end position="21"/>
    </location>
</feature>
<keyword evidence="10" id="KW-1185">Reference proteome</keyword>
<dbReference type="InterPro" id="IPR049326">
    <property type="entry name" value="Rhodopsin_dom_fungi"/>
</dbReference>
<accession>A0ABR0FTS4</accession>